<reference evidence="9 10" key="1">
    <citation type="submission" date="2017-03" db="EMBL/GenBank/DDBJ databases">
        <title>Whole genome sequences of fourteen strains of Bradyrhizobium canariense and one strain of Bradyrhizobium japonicum isolated from Lupinus (Papilionoideae: Genisteae) species in Algeria.</title>
        <authorList>
            <person name="Crovadore J."/>
            <person name="Chekireb D."/>
            <person name="Brachmann A."/>
            <person name="Chablais R."/>
            <person name="Cochard B."/>
            <person name="Lefort F."/>
        </authorList>
    </citation>
    <scope>NUCLEOTIDE SEQUENCE [LARGE SCALE GENOMIC DNA]</scope>
    <source>
        <strain evidence="7 9">UBMA195</strain>
        <strain evidence="8 10">UBMAN05</strain>
    </source>
</reference>
<dbReference type="InterPro" id="IPR038765">
    <property type="entry name" value="Papain-like_cys_pep_sf"/>
</dbReference>
<dbReference type="SUPFAM" id="SSF54001">
    <property type="entry name" value="Cysteine proteinases"/>
    <property type="match status" value="1"/>
</dbReference>
<keyword evidence="2" id="KW-0645">Protease</keyword>
<dbReference type="InterPro" id="IPR051794">
    <property type="entry name" value="PG_Endopeptidase_C40"/>
</dbReference>
<dbReference type="EMBL" id="NAFI01000185">
    <property type="protein sequence ID" value="OSJ04250.1"/>
    <property type="molecule type" value="Genomic_DNA"/>
</dbReference>
<gene>
    <name evidence="8" type="ORF">BST63_25980</name>
    <name evidence="7" type="ORF">BSZ18_29930</name>
</gene>
<proteinExistence type="inferred from homology"/>
<dbReference type="PROSITE" id="PS51935">
    <property type="entry name" value="NLPC_P60"/>
    <property type="match status" value="1"/>
</dbReference>
<organism evidence="7 9">
    <name type="scientific">Bradyrhizobium canariense</name>
    <dbReference type="NCBI Taxonomy" id="255045"/>
    <lineage>
        <taxon>Bacteria</taxon>
        <taxon>Pseudomonadati</taxon>
        <taxon>Pseudomonadota</taxon>
        <taxon>Alphaproteobacteria</taxon>
        <taxon>Hyphomicrobiales</taxon>
        <taxon>Nitrobacteraceae</taxon>
        <taxon>Bradyrhizobium</taxon>
    </lineage>
</organism>
<dbReference type="InterPro" id="IPR041382">
    <property type="entry name" value="SH3_16"/>
</dbReference>
<keyword evidence="3" id="KW-0378">Hydrolase</keyword>
<dbReference type="PANTHER" id="PTHR47359:SF3">
    <property type="entry name" value="NLP_P60 DOMAIN-CONTAINING PROTEIN-RELATED"/>
    <property type="match status" value="1"/>
</dbReference>
<dbReference type="OrthoDB" id="9813368at2"/>
<keyword evidence="4" id="KW-0788">Thiol protease</keyword>
<dbReference type="EMBL" id="NAFK01000171">
    <property type="protein sequence ID" value="OSJ24684.1"/>
    <property type="molecule type" value="Genomic_DNA"/>
</dbReference>
<dbReference type="PANTHER" id="PTHR47359">
    <property type="entry name" value="PEPTIDOGLYCAN DL-ENDOPEPTIDASE CWLO"/>
    <property type="match status" value="1"/>
</dbReference>
<sequence length="296" mass="31831">MRDPEHDLSHDPSHDPRYDPRLTPSRGDIAAKYLESKVQADRFVTGEEFEIIAAIAPVREQPSSNAMLMTQALRGEGVTVYDRNGEGWAWGQLSGDGYVGWLPDAALMKPAAAPTHMVSALRTFAFPGPSIKLPPADTLVMGSKIAVAREDGSFAVTRDGHYLPKAHLAPLGHCEPDFVAVAERFVGTPYLWGGKSSLGVDCSGLVQMSLTSAGIGCPRDSDMQQAGLGRALEPHEQSSLLRGDLIFWKGHVAIVRDGSTMVHANAHHMATVIEPIEPAIARIKQAGSEVAAIKRL</sequence>
<evidence type="ECO:0000313" key="8">
    <source>
        <dbReference type="EMBL" id="OSJ24684.1"/>
    </source>
</evidence>
<dbReference type="RefSeq" id="WP_085361624.1">
    <property type="nucleotide sequence ID" value="NZ_NAFC01000169.1"/>
</dbReference>
<feature type="domain" description="NlpC/P60" evidence="6">
    <location>
        <begin position="172"/>
        <end position="296"/>
    </location>
</feature>
<dbReference type="Proteomes" id="UP000193884">
    <property type="component" value="Unassembled WGS sequence"/>
</dbReference>
<evidence type="ECO:0000313" key="7">
    <source>
        <dbReference type="EMBL" id="OSJ04250.1"/>
    </source>
</evidence>
<dbReference type="GO" id="GO:0008234">
    <property type="term" value="F:cysteine-type peptidase activity"/>
    <property type="evidence" value="ECO:0007669"/>
    <property type="project" value="UniProtKB-KW"/>
</dbReference>
<evidence type="ECO:0000313" key="9">
    <source>
        <dbReference type="Proteomes" id="UP000193553"/>
    </source>
</evidence>
<evidence type="ECO:0000259" key="6">
    <source>
        <dbReference type="PROSITE" id="PS51935"/>
    </source>
</evidence>
<keyword evidence="10" id="KW-1185">Reference proteome</keyword>
<feature type="region of interest" description="Disordered" evidence="5">
    <location>
        <begin position="1"/>
        <end position="24"/>
    </location>
</feature>
<evidence type="ECO:0000256" key="2">
    <source>
        <dbReference type="ARBA" id="ARBA00022670"/>
    </source>
</evidence>
<comment type="similarity">
    <text evidence="1">Belongs to the peptidase C40 family.</text>
</comment>
<dbReference type="Pfam" id="PF00877">
    <property type="entry name" value="NLPC_P60"/>
    <property type="match status" value="1"/>
</dbReference>
<dbReference type="AlphaFoldDB" id="A0A1X3GFC1"/>
<protein>
    <submittedName>
        <fullName evidence="7">Peptidase P60</fullName>
    </submittedName>
</protein>
<dbReference type="InterPro" id="IPR000064">
    <property type="entry name" value="NLP_P60_dom"/>
</dbReference>
<evidence type="ECO:0000256" key="3">
    <source>
        <dbReference type="ARBA" id="ARBA00022801"/>
    </source>
</evidence>
<evidence type="ECO:0000256" key="4">
    <source>
        <dbReference type="ARBA" id="ARBA00022807"/>
    </source>
</evidence>
<feature type="compositionally biased region" description="Basic and acidic residues" evidence="5">
    <location>
        <begin position="1"/>
        <end position="20"/>
    </location>
</feature>
<dbReference type="Pfam" id="PF18348">
    <property type="entry name" value="SH3_16"/>
    <property type="match status" value="1"/>
</dbReference>
<evidence type="ECO:0000256" key="1">
    <source>
        <dbReference type="ARBA" id="ARBA00007074"/>
    </source>
</evidence>
<accession>A0A1X3GFC1</accession>
<dbReference type="Gene3D" id="2.30.30.40">
    <property type="entry name" value="SH3 Domains"/>
    <property type="match status" value="1"/>
</dbReference>
<dbReference type="GO" id="GO:0006508">
    <property type="term" value="P:proteolysis"/>
    <property type="evidence" value="ECO:0007669"/>
    <property type="project" value="UniProtKB-KW"/>
</dbReference>
<dbReference type="Proteomes" id="UP000193553">
    <property type="component" value="Unassembled WGS sequence"/>
</dbReference>
<dbReference type="Gene3D" id="3.90.1720.10">
    <property type="entry name" value="endopeptidase domain like (from Nostoc punctiforme)"/>
    <property type="match status" value="1"/>
</dbReference>
<name>A0A1X3GFC1_9BRAD</name>
<evidence type="ECO:0000256" key="5">
    <source>
        <dbReference type="SAM" id="MobiDB-lite"/>
    </source>
</evidence>
<comment type="caution">
    <text evidence="7">The sequence shown here is derived from an EMBL/GenBank/DDBJ whole genome shotgun (WGS) entry which is preliminary data.</text>
</comment>
<evidence type="ECO:0000313" key="10">
    <source>
        <dbReference type="Proteomes" id="UP000193884"/>
    </source>
</evidence>